<gene>
    <name evidence="1" type="ORF">UFOVP117_107</name>
</gene>
<sequence>MVPFRFFLYLSYMKLLNTIKQILIESGRRPILLFADVIEDKRVRLFASYHQWEERYGKFSFDKIADFYLEDKDRNIKNPEYVIRVGIPNDMVVDFFDDNYEKIKQHFYELYGPPPEYRFIDGQKIIFVKQFSDNPREEDFDYMEIGLAREIGETYFIFTSAFSKDGKMLRKFRGPESPKVFMESILESIPIVYLD</sequence>
<evidence type="ECO:0000313" key="1">
    <source>
        <dbReference type="EMBL" id="CAB4129804.1"/>
    </source>
</evidence>
<proteinExistence type="predicted"/>
<name>A0A6J5L630_9CAUD</name>
<organism evidence="1">
    <name type="scientific">uncultured Caudovirales phage</name>
    <dbReference type="NCBI Taxonomy" id="2100421"/>
    <lineage>
        <taxon>Viruses</taxon>
        <taxon>Duplodnaviria</taxon>
        <taxon>Heunggongvirae</taxon>
        <taxon>Uroviricota</taxon>
        <taxon>Caudoviricetes</taxon>
        <taxon>Peduoviridae</taxon>
        <taxon>Maltschvirus</taxon>
        <taxon>Maltschvirus maltsch</taxon>
    </lineage>
</organism>
<accession>A0A6J5L630</accession>
<dbReference type="EMBL" id="LR796235">
    <property type="protein sequence ID" value="CAB4129804.1"/>
    <property type="molecule type" value="Genomic_DNA"/>
</dbReference>
<protein>
    <submittedName>
        <fullName evidence="1">Uncharacterized protein</fullName>
    </submittedName>
</protein>
<reference evidence="1" key="1">
    <citation type="submission" date="2020-04" db="EMBL/GenBank/DDBJ databases">
        <authorList>
            <person name="Chiriac C."/>
            <person name="Salcher M."/>
            <person name="Ghai R."/>
            <person name="Kavagutti S V."/>
        </authorList>
    </citation>
    <scope>NUCLEOTIDE SEQUENCE</scope>
</reference>